<feature type="non-terminal residue" evidence="1">
    <location>
        <position position="1"/>
    </location>
</feature>
<name>A0A7J6S7W9_PEROL</name>
<organism evidence="1 2">
    <name type="scientific">Perkinsus olseni</name>
    <name type="common">Perkinsus atlanticus</name>
    <dbReference type="NCBI Taxonomy" id="32597"/>
    <lineage>
        <taxon>Eukaryota</taxon>
        <taxon>Sar</taxon>
        <taxon>Alveolata</taxon>
        <taxon>Perkinsozoa</taxon>
        <taxon>Perkinsea</taxon>
        <taxon>Perkinsida</taxon>
        <taxon>Perkinsidae</taxon>
        <taxon>Perkinsus</taxon>
    </lineage>
</organism>
<gene>
    <name evidence="1" type="ORF">FOZ62_018727</name>
</gene>
<dbReference type="EMBL" id="JABANM010016670">
    <property type="protein sequence ID" value="KAF4729044.1"/>
    <property type="molecule type" value="Genomic_DNA"/>
</dbReference>
<accession>A0A7J6S7W9</accession>
<evidence type="ECO:0000313" key="1">
    <source>
        <dbReference type="EMBL" id="KAF4729044.1"/>
    </source>
</evidence>
<protein>
    <submittedName>
        <fullName evidence="1">Uncharacterized protein</fullName>
    </submittedName>
</protein>
<sequence length="90" mass="9515">MNATLGTFNRVAGAISADAVGGLSKESKLLSSKGGAEEERLRAIVRLIEDGLLKSEKEKDIKIESVDNVTRGTFEGNKRFADAISSSSDG</sequence>
<evidence type="ECO:0000313" key="2">
    <source>
        <dbReference type="Proteomes" id="UP000574390"/>
    </source>
</evidence>
<proteinExistence type="predicted"/>
<reference evidence="1 2" key="1">
    <citation type="submission" date="2020-04" db="EMBL/GenBank/DDBJ databases">
        <title>Perkinsus olseni comparative genomics.</title>
        <authorList>
            <person name="Bogema D.R."/>
        </authorList>
    </citation>
    <scope>NUCLEOTIDE SEQUENCE [LARGE SCALE GENOMIC DNA]</scope>
    <source>
        <strain evidence="1">ATCC PRA-205</strain>
    </source>
</reference>
<dbReference type="Proteomes" id="UP000574390">
    <property type="component" value="Unassembled WGS sequence"/>
</dbReference>
<comment type="caution">
    <text evidence="1">The sequence shown here is derived from an EMBL/GenBank/DDBJ whole genome shotgun (WGS) entry which is preliminary data.</text>
</comment>
<dbReference type="AlphaFoldDB" id="A0A7J6S7W9"/>